<proteinExistence type="predicted"/>
<protein>
    <submittedName>
        <fullName evidence="1">Uncharacterized protein</fullName>
    </submittedName>
</protein>
<dbReference type="EMBL" id="LFIV01000091">
    <property type="protein sequence ID" value="KZL70311.1"/>
    <property type="molecule type" value="Genomic_DNA"/>
</dbReference>
<keyword evidence="2" id="KW-1185">Reference proteome</keyword>
<sequence>MGSFEPRRDDKQMGPWKCYAGHPSFILAAGFGQNKIPGLVEATGETVDPEKLNMWWDAVVQVEGVGAEQACSGPELKARLRWGFASARTLWIKWQPCQSHTDDAPLVSLWLLLFKKSSYCHEAGDGTGNW</sequence>
<organism evidence="1 2">
    <name type="scientific">Colletotrichum tofieldiae</name>
    <dbReference type="NCBI Taxonomy" id="708197"/>
    <lineage>
        <taxon>Eukaryota</taxon>
        <taxon>Fungi</taxon>
        <taxon>Dikarya</taxon>
        <taxon>Ascomycota</taxon>
        <taxon>Pezizomycotina</taxon>
        <taxon>Sordariomycetes</taxon>
        <taxon>Hypocreomycetidae</taxon>
        <taxon>Glomerellales</taxon>
        <taxon>Glomerellaceae</taxon>
        <taxon>Colletotrichum</taxon>
        <taxon>Colletotrichum spaethianum species complex</taxon>
    </lineage>
</organism>
<comment type="caution">
    <text evidence="1">The sequence shown here is derived from an EMBL/GenBank/DDBJ whole genome shotgun (WGS) entry which is preliminary data.</text>
</comment>
<evidence type="ECO:0000313" key="1">
    <source>
        <dbReference type="EMBL" id="KZL70311.1"/>
    </source>
</evidence>
<reference evidence="1 2" key="1">
    <citation type="submission" date="2015-06" db="EMBL/GenBank/DDBJ databases">
        <title>Survival trade-offs in plant roots during colonization by closely related pathogenic and mutualistic fungi.</title>
        <authorList>
            <person name="Hacquard S."/>
            <person name="Kracher B."/>
            <person name="Hiruma K."/>
            <person name="Weinman A."/>
            <person name="Muench P."/>
            <person name="Garrido Oter R."/>
            <person name="Ver Loren van Themaat E."/>
            <person name="Dallerey J.-F."/>
            <person name="Damm U."/>
            <person name="Henrissat B."/>
            <person name="Lespinet O."/>
            <person name="Thon M."/>
            <person name="Kemen E."/>
            <person name="McHardy A.C."/>
            <person name="Schulze-Lefert P."/>
            <person name="O'Connell R.J."/>
        </authorList>
    </citation>
    <scope>NUCLEOTIDE SEQUENCE [LARGE SCALE GENOMIC DNA]</scope>
    <source>
        <strain evidence="1 2">0861</strain>
    </source>
</reference>
<dbReference type="Proteomes" id="UP000076552">
    <property type="component" value="Unassembled WGS sequence"/>
</dbReference>
<accession>A0A166S6I6</accession>
<name>A0A166S6I6_9PEZI</name>
<gene>
    <name evidence="1" type="ORF">CT0861_01829</name>
</gene>
<evidence type="ECO:0000313" key="2">
    <source>
        <dbReference type="Proteomes" id="UP000076552"/>
    </source>
</evidence>
<dbReference type="AlphaFoldDB" id="A0A166S6I6"/>